<keyword evidence="5 7" id="KW-1133">Transmembrane helix</keyword>
<feature type="transmembrane region" description="Helical" evidence="7">
    <location>
        <begin position="20"/>
        <end position="41"/>
    </location>
</feature>
<evidence type="ECO:0000256" key="6">
    <source>
        <dbReference type="ARBA" id="ARBA00023136"/>
    </source>
</evidence>
<evidence type="ECO:0000256" key="2">
    <source>
        <dbReference type="ARBA" id="ARBA00007430"/>
    </source>
</evidence>
<feature type="transmembrane region" description="Helical" evidence="7">
    <location>
        <begin position="147"/>
        <end position="168"/>
    </location>
</feature>
<evidence type="ECO:0000256" key="1">
    <source>
        <dbReference type="ARBA" id="ARBA00004651"/>
    </source>
</evidence>
<dbReference type="EMBL" id="BAAAGG010000005">
    <property type="protein sequence ID" value="GAA0754031.1"/>
    <property type="molecule type" value="Genomic_DNA"/>
</dbReference>
<protein>
    <submittedName>
        <fullName evidence="8">Lipopolysaccharide biosynthesis protein</fullName>
    </submittedName>
</protein>
<feature type="transmembrane region" description="Helical" evidence="7">
    <location>
        <begin position="47"/>
        <end position="71"/>
    </location>
</feature>
<evidence type="ECO:0000313" key="8">
    <source>
        <dbReference type="EMBL" id="GAA0754031.1"/>
    </source>
</evidence>
<evidence type="ECO:0000313" key="9">
    <source>
        <dbReference type="Proteomes" id="UP001500185"/>
    </source>
</evidence>
<feature type="transmembrane region" description="Helical" evidence="7">
    <location>
        <begin position="174"/>
        <end position="195"/>
    </location>
</feature>
<feature type="transmembrane region" description="Helical" evidence="7">
    <location>
        <begin position="448"/>
        <end position="469"/>
    </location>
</feature>
<feature type="transmembrane region" description="Helical" evidence="7">
    <location>
        <begin position="114"/>
        <end position="135"/>
    </location>
</feature>
<evidence type="ECO:0000256" key="3">
    <source>
        <dbReference type="ARBA" id="ARBA00022475"/>
    </source>
</evidence>
<evidence type="ECO:0000256" key="4">
    <source>
        <dbReference type="ARBA" id="ARBA00022692"/>
    </source>
</evidence>
<feature type="transmembrane region" description="Helical" evidence="7">
    <location>
        <begin position="414"/>
        <end position="436"/>
    </location>
</feature>
<dbReference type="CDD" id="cd13127">
    <property type="entry name" value="MATE_tuaB_like"/>
    <property type="match status" value="1"/>
</dbReference>
<organism evidence="8 9">
    <name type="scientific">Psychroflexus lacisalsi</name>
    <dbReference type="NCBI Taxonomy" id="503928"/>
    <lineage>
        <taxon>Bacteria</taxon>
        <taxon>Pseudomonadati</taxon>
        <taxon>Bacteroidota</taxon>
        <taxon>Flavobacteriia</taxon>
        <taxon>Flavobacteriales</taxon>
        <taxon>Flavobacteriaceae</taxon>
        <taxon>Psychroflexus</taxon>
    </lineage>
</organism>
<feature type="transmembrane region" description="Helical" evidence="7">
    <location>
        <begin position="83"/>
        <end position="102"/>
    </location>
</feature>
<keyword evidence="4 7" id="KW-0812">Transmembrane</keyword>
<dbReference type="Pfam" id="PF13440">
    <property type="entry name" value="Polysacc_synt_3"/>
    <property type="match status" value="1"/>
</dbReference>
<keyword evidence="6 7" id="KW-0472">Membrane</keyword>
<name>A0ABN1K3X0_9FLAO</name>
<evidence type="ECO:0000256" key="5">
    <source>
        <dbReference type="ARBA" id="ARBA00022989"/>
    </source>
</evidence>
<dbReference type="RefSeq" id="WP_224453260.1">
    <property type="nucleotide sequence ID" value="NZ_BAAAGG010000005.1"/>
</dbReference>
<accession>A0ABN1K3X0</accession>
<sequence>MVDKGKHKKDTISGIKWTVLDQVISQGVTFGLGILLMSIIVPREFGLLGMVTVFSGFLSVFKDFGLGSSLIQKKEIEKKEIDTIYWTTVGLGLFLTILLIVLSPVIAKYYDEPLLFEISLSLSFLFILQSFSSVQMSLAKKKMKFKLIFQVHTIAVVISGVIALFLAYSGFGVWALVIQQITAAFLSSVAFYILSNYKPKLFWDKKTLKPHINFSLPLVGMGSINYWSRNADNFFIGKFLGAELLGIYSRSYSIMMLPVGRISGVLSSVLFPSLSLIQDDSQRVTSIFLKITRAIAFVTFPLMAMLALGAKDFVNLILGDEWSEMIPILQILASVGALQSLATLNGNIFLVKNRTDLAFKINMFNSAVYVIGFYFSSQYNLISVALIYLISNVLLMLINWYLVENILQIKFLTLTKNVWFILVNYMVVLGIGHYGIGSILKYLEFTNLINLIIILFYVTLLWLGMFIIFKKSSLEEYLKLIKEAVKK</sequence>
<comment type="similarity">
    <text evidence="2">Belongs to the polysaccharide synthase family.</text>
</comment>
<dbReference type="InterPro" id="IPR050833">
    <property type="entry name" value="Poly_Biosynth_Transport"/>
</dbReference>
<comment type="subcellular location">
    <subcellularLocation>
        <location evidence="1">Cell membrane</location>
        <topology evidence="1">Multi-pass membrane protein</topology>
    </subcellularLocation>
</comment>
<gene>
    <name evidence="8" type="ORF">GCM10009433_07090</name>
</gene>
<dbReference type="NCBIfam" id="NF007773">
    <property type="entry name" value="PRK10459.1"/>
    <property type="match status" value="1"/>
</dbReference>
<dbReference type="Proteomes" id="UP001500185">
    <property type="component" value="Unassembled WGS sequence"/>
</dbReference>
<proteinExistence type="inferred from homology"/>
<evidence type="ECO:0000256" key="7">
    <source>
        <dbReference type="SAM" id="Phobius"/>
    </source>
</evidence>
<keyword evidence="3" id="KW-1003">Cell membrane</keyword>
<feature type="transmembrane region" description="Helical" evidence="7">
    <location>
        <begin position="291"/>
        <end position="308"/>
    </location>
</feature>
<reference evidence="8 9" key="1">
    <citation type="journal article" date="2019" name="Int. J. Syst. Evol. Microbiol.">
        <title>The Global Catalogue of Microorganisms (GCM) 10K type strain sequencing project: providing services to taxonomists for standard genome sequencing and annotation.</title>
        <authorList>
            <consortium name="The Broad Institute Genomics Platform"/>
            <consortium name="The Broad Institute Genome Sequencing Center for Infectious Disease"/>
            <person name="Wu L."/>
            <person name="Ma J."/>
        </authorList>
    </citation>
    <scope>NUCLEOTIDE SEQUENCE [LARGE SCALE GENOMIC DNA]</scope>
    <source>
        <strain evidence="8 9">JCM 16231</strain>
    </source>
</reference>
<dbReference type="PANTHER" id="PTHR30250">
    <property type="entry name" value="PST FAMILY PREDICTED COLANIC ACID TRANSPORTER"/>
    <property type="match status" value="1"/>
</dbReference>
<dbReference type="PANTHER" id="PTHR30250:SF10">
    <property type="entry name" value="LIPOPOLYSACCHARIDE BIOSYNTHESIS PROTEIN WZXC"/>
    <property type="match status" value="1"/>
</dbReference>
<feature type="transmembrane region" description="Helical" evidence="7">
    <location>
        <begin position="381"/>
        <end position="402"/>
    </location>
</feature>
<feature type="transmembrane region" description="Helical" evidence="7">
    <location>
        <begin position="328"/>
        <end position="350"/>
    </location>
</feature>
<keyword evidence="9" id="KW-1185">Reference proteome</keyword>
<comment type="caution">
    <text evidence="8">The sequence shown here is derived from an EMBL/GenBank/DDBJ whole genome shotgun (WGS) entry which is preliminary data.</text>
</comment>